<proteinExistence type="predicted"/>
<keyword evidence="3" id="KW-1185">Reference proteome</keyword>
<accession>A0A2K6T7W8</accession>
<reference evidence="2" key="1">
    <citation type="submission" date="2025-08" db="UniProtKB">
        <authorList>
            <consortium name="Ensembl"/>
        </authorList>
    </citation>
    <scope>IDENTIFICATION</scope>
</reference>
<dbReference type="Proteomes" id="UP000233220">
    <property type="component" value="Unplaced"/>
</dbReference>
<sequence>MAGGGRAGQASAWAGMGSTGASRGGSPINPASLPPGNPQLITPIVAQLKGWGL</sequence>
<protein>
    <submittedName>
        <fullName evidence="2">Uncharacterized protein</fullName>
    </submittedName>
</protein>
<evidence type="ECO:0000313" key="2">
    <source>
        <dbReference type="Ensembl" id="ENSSBOP00000015725.1"/>
    </source>
</evidence>
<dbReference type="AlphaFoldDB" id="A0A2K6T7W8"/>
<evidence type="ECO:0000313" key="3">
    <source>
        <dbReference type="Proteomes" id="UP000233220"/>
    </source>
</evidence>
<organism evidence="2 3">
    <name type="scientific">Saimiri boliviensis boliviensis</name>
    <name type="common">Bolivian squirrel monkey</name>
    <dbReference type="NCBI Taxonomy" id="39432"/>
    <lineage>
        <taxon>Eukaryota</taxon>
        <taxon>Metazoa</taxon>
        <taxon>Chordata</taxon>
        <taxon>Craniata</taxon>
        <taxon>Vertebrata</taxon>
        <taxon>Euteleostomi</taxon>
        <taxon>Mammalia</taxon>
        <taxon>Eutheria</taxon>
        <taxon>Euarchontoglires</taxon>
        <taxon>Primates</taxon>
        <taxon>Haplorrhini</taxon>
        <taxon>Platyrrhini</taxon>
        <taxon>Cebidae</taxon>
        <taxon>Saimiriinae</taxon>
        <taxon>Saimiri</taxon>
    </lineage>
</organism>
<feature type="region of interest" description="Disordered" evidence="1">
    <location>
        <begin position="1"/>
        <end position="40"/>
    </location>
</feature>
<dbReference type="Ensembl" id="ENSSBOT00000032528.1">
    <property type="protein sequence ID" value="ENSSBOP00000015725.1"/>
    <property type="gene ID" value="ENSSBOG00000024588.1"/>
</dbReference>
<name>A0A2K6T7W8_SAIBB</name>
<dbReference type="STRING" id="39432.ENSSBOP00000015725"/>
<evidence type="ECO:0000256" key="1">
    <source>
        <dbReference type="SAM" id="MobiDB-lite"/>
    </source>
</evidence>
<reference evidence="2" key="2">
    <citation type="submission" date="2025-09" db="UniProtKB">
        <authorList>
            <consortium name="Ensembl"/>
        </authorList>
    </citation>
    <scope>IDENTIFICATION</scope>
</reference>